<dbReference type="Proteomes" id="UP000887563">
    <property type="component" value="Unplaced"/>
</dbReference>
<feature type="compositionally biased region" description="Basic and acidic residues" evidence="5">
    <location>
        <begin position="618"/>
        <end position="633"/>
    </location>
</feature>
<accession>A0A914M3G7</accession>
<feature type="compositionally biased region" description="Basic and acidic residues" evidence="5">
    <location>
        <begin position="287"/>
        <end position="305"/>
    </location>
</feature>
<dbReference type="InterPro" id="IPR001781">
    <property type="entry name" value="Znf_LIM"/>
</dbReference>
<protein>
    <submittedName>
        <fullName evidence="8">LIM zinc-binding domain-containing protein</fullName>
    </submittedName>
</protein>
<feature type="region of interest" description="Disordered" evidence="5">
    <location>
        <begin position="401"/>
        <end position="646"/>
    </location>
</feature>
<dbReference type="GO" id="GO:0007010">
    <property type="term" value="P:cytoskeleton organization"/>
    <property type="evidence" value="ECO:0007669"/>
    <property type="project" value="TreeGrafter"/>
</dbReference>
<dbReference type="GO" id="GO:0005667">
    <property type="term" value="C:transcription regulator complex"/>
    <property type="evidence" value="ECO:0007669"/>
    <property type="project" value="TreeGrafter"/>
</dbReference>
<feature type="domain" description="LIM zinc-binding" evidence="6">
    <location>
        <begin position="720"/>
        <end position="786"/>
    </location>
</feature>
<feature type="compositionally biased region" description="Polar residues" evidence="5">
    <location>
        <begin position="401"/>
        <end position="421"/>
    </location>
</feature>
<feature type="region of interest" description="Disordered" evidence="5">
    <location>
        <begin position="89"/>
        <end position="138"/>
    </location>
</feature>
<keyword evidence="2 4" id="KW-0862">Zinc</keyword>
<dbReference type="PROSITE" id="PS50023">
    <property type="entry name" value="LIM_DOMAIN_2"/>
    <property type="match status" value="2"/>
</dbReference>
<feature type="compositionally biased region" description="Polar residues" evidence="5">
    <location>
        <begin position="90"/>
        <end position="101"/>
    </location>
</feature>
<organism evidence="7 8">
    <name type="scientific">Meloidogyne incognita</name>
    <name type="common">Southern root-knot nematode worm</name>
    <name type="synonym">Oxyuris incognita</name>
    <dbReference type="NCBI Taxonomy" id="6306"/>
    <lineage>
        <taxon>Eukaryota</taxon>
        <taxon>Metazoa</taxon>
        <taxon>Ecdysozoa</taxon>
        <taxon>Nematoda</taxon>
        <taxon>Chromadorea</taxon>
        <taxon>Rhabditida</taxon>
        <taxon>Tylenchina</taxon>
        <taxon>Tylenchomorpha</taxon>
        <taxon>Tylenchoidea</taxon>
        <taxon>Meloidogynidae</taxon>
        <taxon>Meloidogyninae</taxon>
        <taxon>Meloidogyne</taxon>
        <taxon>Meloidogyne incognita group</taxon>
    </lineage>
</organism>
<keyword evidence="1 4" id="KW-0479">Metal-binding</keyword>
<dbReference type="PROSITE" id="PS00478">
    <property type="entry name" value="LIM_DOMAIN_1"/>
    <property type="match status" value="1"/>
</dbReference>
<feature type="region of interest" description="Disordered" evidence="5">
    <location>
        <begin position="239"/>
        <end position="305"/>
    </location>
</feature>
<dbReference type="SUPFAM" id="SSF57716">
    <property type="entry name" value="Glucocorticoid receptor-like (DNA-binding domain)"/>
    <property type="match status" value="2"/>
</dbReference>
<keyword evidence="3 4" id="KW-0440">LIM domain</keyword>
<dbReference type="Gene3D" id="2.10.110.10">
    <property type="entry name" value="Cysteine Rich Protein"/>
    <property type="match status" value="2"/>
</dbReference>
<dbReference type="AlphaFoldDB" id="A0A914M3G7"/>
<dbReference type="WBParaSite" id="Minc3s01107g20786">
    <property type="protein sequence ID" value="Minc3s01107g20786"/>
    <property type="gene ID" value="Minc3s01107g20786"/>
</dbReference>
<feature type="compositionally biased region" description="Low complexity" evidence="5">
    <location>
        <begin position="247"/>
        <end position="284"/>
    </location>
</feature>
<dbReference type="GO" id="GO:0046872">
    <property type="term" value="F:metal ion binding"/>
    <property type="evidence" value="ECO:0007669"/>
    <property type="project" value="UniProtKB-KW"/>
</dbReference>
<evidence type="ECO:0000256" key="1">
    <source>
        <dbReference type="ARBA" id="ARBA00022723"/>
    </source>
</evidence>
<reference evidence="8" key="1">
    <citation type="submission" date="2022-11" db="UniProtKB">
        <authorList>
            <consortium name="WormBaseParasite"/>
        </authorList>
    </citation>
    <scope>IDENTIFICATION</scope>
</reference>
<dbReference type="PANTHER" id="PTHR24219">
    <property type="entry name" value="LIM DOMAIN-CONTAINING PROTEIN JUB"/>
    <property type="match status" value="1"/>
</dbReference>
<evidence type="ECO:0000256" key="2">
    <source>
        <dbReference type="ARBA" id="ARBA00022833"/>
    </source>
</evidence>
<dbReference type="InterPro" id="IPR047172">
    <property type="entry name" value="Ajuba-like"/>
</dbReference>
<dbReference type="GO" id="GO:0005634">
    <property type="term" value="C:nucleus"/>
    <property type="evidence" value="ECO:0007669"/>
    <property type="project" value="TreeGrafter"/>
</dbReference>
<feature type="compositionally biased region" description="Polar residues" evidence="5">
    <location>
        <begin position="635"/>
        <end position="646"/>
    </location>
</feature>
<dbReference type="Pfam" id="PF00412">
    <property type="entry name" value="LIM"/>
    <property type="match status" value="2"/>
</dbReference>
<feature type="compositionally biased region" description="Low complexity" evidence="5">
    <location>
        <begin position="123"/>
        <end position="138"/>
    </location>
</feature>
<evidence type="ECO:0000313" key="7">
    <source>
        <dbReference type="Proteomes" id="UP000887563"/>
    </source>
</evidence>
<evidence type="ECO:0000256" key="3">
    <source>
        <dbReference type="ARBA" id="ARBA00023038"/>
    </source>
</evidence>
<name>A0A914M3G7_MELIC</name>
<feature type="domain" description="LIM zinc-binding" evidence="6">
    <location>
        <begin position="656"/>
        <end position="717"/>
    </location>
</feature>
<evidence type="ECO:0000259" key="6">
    <source>
        <dbReference type="PROSITE" id="PS50023"/>
    </source>
</evidence>
<dbReference type="GO" id="GO:0001666">
    <property type="term" value="P:response to hypoxia"/>
    <property type="evidence" value="ECO:0007669"/>
    <property type="project" value="TreeGrafter"/>
</dbReference>
<keyword evidence="7" id="KW-1185">Reference proteome</keyword>
<dbReference type="GO" id="GO:0005912">
    <property type="term" value="C:adherens junction"/>
    <property type="evidence" value="ECO:0007669"/>
    <property type="project" value="TreeGrafter"/>
</dbReference>
<evidence type="ECO:0000256" key="5">
    <source>
        <dbReference type="SAM" id="MobiDB-lite"/>
    </source>
</evidence>
<evidence type="ECO:0000313" key="8">
    <source>
        <dbReference type="WBParaSite" id="Minc3s01107g20786"/>
    </source>
</evidence>
<dbReference type="GO" id="GO:0003714">
    <property type="term" value="F:transcription corepressor activity"/>
    <property type="evidence" value="ECO:0007669"/>
    <property type="project" value="TreeGrafter"/>
</dbReference>
<dbReference type="SMART" id="SM00132">
    <property type="entry name" value="LIM"/>
    <property type="match status" value="2"/>
</dbReference>
<dbReference type="GO" id="GO:0000932">
    <property type="term" value="C:P-body"/>
    <property type="evidence" value="ECO:0007669"/>
    <property type="project" value="TreeGrafter"/>
</dbReference>
<dbReference type="PANTHER" id="PTHR24219:SF4">
    <property type="entry name" value="LIM DOMAIN-CONTAINING PROTEIN JUB"/>
    <property type="match status" value="1"/>
</dbReference>
<feature type="compositionally biased region" description="Low complexity" evidence="5">
    <location>
        <begin position="481"/>
        <end position="605"/>
    </location>
</feature>
<dbReference type="GO" id="GO:0035331">
    <property type="term" value="P:negative regulation of hippo signaling"/>
    <property type="evidence" value="ECO:0007669"/>
    <property type="project" value="TreeGrafter"/>
</dbReference>
<sequence>MNAQNNNSSILIETSTIHLGRGSTEPTIKKELKREIAKQQCPFLSSDMDNEKDGKQFISKDESDMLRDSILQINRPRINRPPWEIIEHSTIAQPVPNNNKEGSFKKDDEEDSSKTGTTFLVRSSNSSTSGCSSNPQSGSCSPIVFNSGNFTTKTTTRNFTFAREGFENGFNEYPEENKIDIPELVEKQQGVEELKRRKEWAFATNEGSSCNGPTKIISASLIQNVLLKSGANNNTIITKQNQKLPQSSSPTIATTSASSSHSTTSSTSSNSSSYSRSPIYSKNSPLKRKEFSESRRKILQDQKNEEEQQKILEKAKEAMRWQQQRAVDTVEEVSQLGQAALEQMAILEELEFEDFERKTKISDRLCVKNVPSSSYVSLPTSLTTSSASSTRQEYEINNGATARKSLNTGEDQLNKQSQNHYSTKRHSLLNEQKQQQHPSPHFSPHLSPQNKLEQTTSPSQQFSKQKSPAPILDKNKLFESNNKTNTTTNNKTNNTSTNLTANKNMTNNKTNTTNNSTTTTNKTNSTMNKTNTTTNKTNSTLNITNNPTTTNKTSTTNNSTTTNKTNSTTNNKTNTTTNTTTPNKTNSTINVTNNPTTNKTSTNSSQHSLKSLATSIIRYDDETREREQREKQKIKTTTPQTSPGTLFSAQSPSGLLECKTCGKAITNVVLQALGASFHPACFRCQKCSRCLDGIPFTVEQNGEGVICMDDYERYFVTHCRACKKAINAVNEFGKIVRIVVEDREYHIQCYCCEGCGMQLSNETQNKCYPIGEHLLCRRCHTLWRRMGALETDAAVSDL</sequence>
<feature type="compositionally biased region" description="Low complexity" evidence="5">
    <location>
        <begin position="435"/>
        <end position="468"/>
    </location>
</feature>
<evidence type="ECO:0000256" key="4">
    <source>
        <dbReference type="PROSITE-ProRule" id="PRU00125"/>
    </source>
</evidence>
<proteinExistence type="predicted"/>